<dbReference type="EMBL" id="CYTW01000001">
    <property type="protein sequence ID" value="CUJ85147.1"/>
    <property type="molecule type" value="Genomic_DNA"/>
</dbReference>
<dbReference type="Proteomes" id="UP000051870">
    <property type="component" value="Unassembled WGS sequence"/>
</dbReference>
<protein>
    <submittedName>
        <fullName evidence="1">Uncharacterized protein</fullName>
    </submittedName>
</protein>
<proteinExistence type="predicted"/>
<name>A0A0P1I1R3_9RHOB</name>
<sequence>MLVCFRDQDSAKWKADVYRSHGPVRGAVCTLAHISKIVRSSGAADALVKASLAQQDPGDGAHHQTS</sequence>
<gene>
    <name evidence="1" type="ORF">PH7735_00456</name>
</gene>
<evidence type="ECO:0000313" key="1">
    <source>
        <dbReference type="EMBL" id="CUJ85147.1"/>
    </source>
</evidence>
<accession>A0A0P1I1R3</accession>
<keyword evidence="2" id="KW-1185">Reference proteome</keyword>
<dbReference type="AlphaFoldDB" id="A0A0P1I1R3"/>
<evidence type="ECO:0000313" key="2">
    <source>
        <dbReference type="Proteomes" id="UP000051870"/>
    </source>
</evidence>
<reference evidence="2" key="1">
    <citation type="submission" date="2015-09" db="EMBL/GenBank/DDBJ databases">
        <authorList>
            <person name="Rodrigo-Torres Lidia"/>
            <person name="Arahal R.David."/>
        </authorList>
    </citation>
    <scope>NUCLEOTIDE SEQUENCE [LARGE SCALE GENOMIC DNA]</scope>
    <source>
        <strain evidence="2">CECT 7735</strain>
    </source>
</reference>
<dbReference type="STRING" id="1715693.PH7735_00456"/>
<organism evidence="1 2">
    <name type="scientific">Shimia thalassica</name>
    <dbReference type="NCBI Taxonomy" id="1715693"/>
    <lineage>
        <taxon>Bacteria</taxon>
        <taxon>Pseudomonadati</taxon>
        <taxon>Pseudomonadota</taxon>
        <taxon>Alphaproteobacteria</taxon>
        <taxon>Rhodobacterales</taxon>
        <taxon>Roseobacteraceae</taxon>
    </lineage>
</organism>